<dbReference type="EMBL" id="JBHSBI010000003">
    <property type="protein sequence ID" value="MFC4007049.1"/>
    <property type="molecule type" value="Genomic_DNA"/>
</dbReference>
<gene>
    <name evidence="2" type="ORF">ACFOY2_07455</name>
</gene>
<dbReference type="Proteomes" id="UP001595851">
    <property type="component" value="Unassembled WGS sequence"/>
</dbReference>
<proteinExistence type="predicted"/>
<comment type="caution">
    <text evidence="2">The sequence shown here is derived from an EMBL/GenBank/DDBJ whole genome shotgun (WGS) entry which is preliminary data.</text>
</comment>
<name>A0ABV8G495_9ACTN</name>
<feature type="chain" id="PRO_5045730887" evidence="1">
    <location>
        <begin position="30"/>
        <end position="259"/>
    </location>
</feature>
<protein>
    <submittedName>
        <fullName evidence="2">Uncharacterized protein</fullName>
    </submittedName>
</protein>
<dbReference type="RefSeq" id="WP_379527188.1">
    <property type="nucleotide sequence ID" value="NZ_JBHSBI010000003.1"/>
</dbReference>
<accession>A0ABV8G495</accession>
<feature type="signal peptide" evidence="1">
    <location>
        <begin position="1"/>
        <end position="29"/>
    </location>
</feature>
<keyword evidence="3" id="KW-1185">Reference proteome</keyword>
<evidence type="ECO:0000313" key="2">
    <source>
        <dbReference type="EMBL" id="MFC4007049.1"/>
    </source>
</evidence>
<evidence type="ECO:0000313" key="3">
    <source>
        <dbReference type="Proteomes" id="UP001595851"/>
    </source>
</evidence>
<evidence type="ECO:0000256" key="1">
    <source>
        <dbReference type="SAM" id="SignalP"/>
    </source>
</evidence>
<organism evidence="2 3">
    <name type="scientific">Nonomuraea purpurea</name>
    <dbReference type="NCBI Taxonomy" id="1849276"/>
    <lineage>
        <taxon>Bacteria</taxon>
        <taxon>Bacillati</taxon>
        <taxon>Actinomycetota</taxon>
        <taxon>Actinomycetes</taxon>
        <taxon>Streptosporangiales</taxon>
        <taxon>Streptosporangiaceae</taxon>
        <taxon>Nonomuraea</taxon>
    </lineage>
</organism>
<keyword evidence="1" id="KW-0732">Signal</keyword>
<reference evidence="3" key="1">
    <citation type="journal article" date="2019" name="Int. J. Syst. Evol. Microbiol.">
        <title>The Global Catalogue of Microorganisms (GCM) 10K type strain sequencing project: providing services to taxonomists for standard genome sequencing and annotation.</title>
        <authorList>
            <consortium name="The Broad Institute Genomics Platform"/>
            <consortium name="The Broad Institute Genome Sequencing Center for Infectious Disease"/>
            <person name="Wu L."/>
            <person name="Ma J."/>
        </authorList>
    </citation>
    <scope>NUCLEOTIDE SEQUENCE [LARGE SCALE GENOMIC DNA]</scope>
    <source>
        <strain evidence="3">TBRC 1276</strain>
    </source>
</reference>
<sequence length="259" mass="27621">MNRISKISLSALAGAVVLAGGVFIPSVMAAGSPQAARPVADSGNPTVMGHGLEIIQSETADHWVSGAEHVVVYTVSQETEQPPQQVEVEREEGLTYRTVHTRIDKVLWSKDGARKPPEGAWNFTTYGFAFNDNDGPGKSKFALEGRPRVEVGHTYIAALRWRDDPCSDDPGKGSWGSLGSGAILPFDSEIIGQGEYEGEVRTAAQNRALIAQKTSGEALAEKLAGQKIDALMDELKRATPIEGFGAGLTETCDPEDAAE</sequence>